<name>A0ACA9KIP0_9GLOM</name>
<dbReference type="Proteomes" id="UP000789920">
    <property type="component" value="Unassembled WGS sequence"/>
</dbReference>
<comment type="caution">
    <text evidence="1">The sequence shown here is derived from an EMBL/GenBank/DDBJ whole genome shotgun (WGS) entry which is preliminary data.</text>
</comment>
<organism evidence="1 2">
    <name type="scientific">Racocetra persica</name>
    <dbReference type="NCBI Taxonomy" id="160502"/>
    <lineage>
        <taxon>Eukaryota</taxon>
        <taxon>Fungi</taxon>
        <taxon>Fungi incertae sedis</taxon>
        <taxon>Mucoromycota</taxon>
        <taxon>Glomeromycotina</taxon>
        <taxon>Glomeromycetes</taxon>
        <taxon>Diversisporales</taxon>
        <taxon>Gigasporaceae</taxon>
        <taxon>Racocetra</taxon>
    </lineage>
</organism>
<sequence length="276" mass="32397">MPKSSEYDFFIKKIVYRFDDRLKYYDIKLRHKLLCENITLVPPPQNLPILKIFLDIYVDDFGTYRNVYHSLGGVYLQFGNMLLDFWKKLKNHYLISFVPFGASFNDFIKPILQEITRLKNGLVIKTLFSNTWVIGGIGCITADLPQENNLADIKWHNTNHEERFAEIESQNSKADMKWLAVVYGNKWNNNKVRNAGLSKNLDVEHPFFQDLHRAYSDYLNSRAELLYRNLEFYNSIAYTVLENNQDLIQLKFYVGDIVELSEETEGTAYAKIESIF</sequence>
<gene>
    <name evidence="1" type="ORF">RPERSI_LOCUS703</name>
</gene>
<accession>A0ACA9KIP0</accession>
<evidence type="ECO:0000313" key="1">
    <source>
        <dbReference type="EMBL" id="CAG8473997.1"/>
    </source>
</evidence>
<proteinExistence type="predicted"/>
<keyword evidence="2" id="KW-1185">Reference proteome</keyword>
<evidence type="ECO:0000313" key="2">
    <source>
        <dbReference type="Proteomes" id="UP000789920"/>
    </source>
</evidence>
<protein>
    <submittedName>
        <fullName evidence="1">17064_t:CDS:1</fullName>
    </submittedName>
</protein>
<dbReference type="EMBL" id="CAJVQC010000553">
    <property type="protein sequence ID" value="CAG8473997.1"/>
    <property type="molecule type" value="Genomic_DNA"/>
</dbReference>
<reference evidence="1" key="1">
    <citation type="submission" date="2021-06" db="EMBL/GenBank/DDBJ databases">
        <authorList>
            <person name="Kallberg Y."/>
            <person name="Tangrot J."/>
            <person name="Rosling A."/>
        </authorList>
    </citation>
    <scope>NUCLEOTIDE SEQUENCE</scope>
    <source>
        <strain evidence="1">MA461A</strain>
    </source>
</reference>